<comment type="subcellular location">
    <subcellularLocation>
        <location evidence="1">Nucleus</location>
    </subcellularLocation>
</comment>
<dbReference type="InterPro" id="IPR001138">
    <property type="entry name" value="Zn2Cys6_DnaBD"/>
</dbReference>
<evidence type="ECO:0000256" key="7">
    <source>
        <dbReference type="SAM" id="MobiDB-lite"/>
    </source>
</evidence>
<keyword evidence="3" id="KW-0805">Transcription regulation</keyword>
<feature type="region of interest" description="Disordered" evidence="7">
    <location>
        <begin position="1"/>
        <end position="22"/>
    </location>
</feature>
<evidence type="ECO:0000256" key="4">
    <source>
        <dbReference type="ARBA" id="ARBA00023125"/>
    </source>
</evidence>
<sequence length="695" mass="76643">MSSSKRTASESAPDNPKPRQKRYHQRAVWACDECRLRKIKCDGGEPCKHCVEINRDCSYAGRVRPSLPPTQRIRALEDTLRAVRAALDDARRIGTPADRYEHVIALLDGSTPGSSAPEDTPLSNGLEPPLTPFHTSQAAPAADAIPTLHTSKARKRRQRAWGYTSGFLVICRLGSLFKGNSIARDSFSPIEELFDTVPPACDSQIELPEDATVLDLYAAAFERSYPAHPVLGTAEIHSLLEDKQDPSARALLHAVSALGYLAEHPLRNCERAIEYAWRHAAASEKFLDLGHCDNVISVQTLLCLVLFSINTCHLWRAHTFSSIVISWVLQLGLYDRLYVDHYLGHDEQRRYTSIGTIAYDVHSYLCSILGLPLSVERTGSKQVSGTYDTHRVFVEGKRLDGAKTSSARLSDLHCQILEVTRQGLDTVFQGPGNVGDHESIDLGRLGSIEGLLQDLVEQSFSVIARLPSSRLSARMKAELELTAYACQLKLYMPFLQYLVGMANGSFTKRTRSQRVLACIKTASKTISLCDSLMRQHLLEPSSWFQTYALFLAVLTLVFLIAAHKGTTQPSQAWTKGESGIRIMAAMRCDGNAATKCLRCIRVLVEQLSHTVEFDVDEIEQSTPTLCGSQHQAPRAIQDKRPTIAAILNQGADGASRASPSQHMARTQASTADDILAQADDFVLFAAGDDFHFTGI</sequence>
<dbReference type="AlphaFoldDB" id="A0A9P4JCB0"/>
<proteinExistence type="predicted"/>
<keyword evidence="2" id="KW-0862">Zinc</keyword>
<keyword evidence="4" id="KW-0238">DNA-binding</keyword>
<dbReference type="PANTHER" id="PTHR47540">
    <property type="entry name" value="THIAMINE REPRESSIBLE GENES REGULATORY PROTEIN THI5"/>
    <property type="match status" value="1"/>
</dbReference>
<evidence type="ECO:0000256" key="6">
    <source>
        <dbReference type="ARBA" id="ARBA00023242"/>
    </source>
</evidence>
<keyword evidence="5" id="KW-0804">Transcription</keyword>
<dbReference type="OrthoDB" id="422427at2759"/>
<dbReference type="EMBL" id="ML996081">
    <property type="protein sequence ID" value="KAF2157030.1"/>
    <property type="molecule type" value="Genomic_DNA"/>
</dbReference>
<dbReference type="Pfam" id="PF00172">
    <property type="entry name" value="Zn_clus"/>
    <property type="match status" value="1"/>
</dbReference>
<evidence type="ECO:0000313" key="11">
    <source>
        <dbReference type="Proteomes" id="UP000799439"/>
    </source>
</evidence>
<dbReference type="GO" id="GO:0005634">
    <property type="term" value="C:nucleus"/>
    <property type="evidence" value="ECO:0007669"/>
    <property type="project" value="UniProtKB-SubCell"/>
</dbReference>
<gene>
    <name evidence="10" type="ORF">K461DRAFT_263985</name>
</gene>
<keyword evidence="6" id="KW-0539">Nucleus</keyword>
<keyword evidence="8" id="KW-1133">Transmembrane helix</keyword>
<feature type="domain" description="Zn(2)-C6 fungal-type" evidence="9">
    <location>
        <begin position="30"/>
        <end position="59"/>
    </location>
</feature>
<evidence type="ECO:0000256" key="2">
    <source>
        <dbReference type="ARBA" id="ARBA00022833"/>
    </source>
</evidence>
<dbReference type="SMART" id="SM00066">
    <property type="entry name" value="GAL4"/>
    <property type="match status" value="1"/>
</dbReference>
<dbReference type="GO" id="GO:0000981">
    <property type="term" value="F:DNA-binding transcription factor activity, RNA polymerase II-specific"/>
    <property type="evidence" value="ECO:0007669"/>
    <property type="project" value="InterPro"/>
</dbReference>
<evidence type="ECO:0000256" key="5">
    <source>
        <dbReference type="ARBA" id="ARBA00023163"/>
    </source>
</evidence>
<dbReference type="GO" id="GO:0043565">
    <property type="term" value="F:sequence-specific DNA binding"/>
    <property type="evidence" value="ECO:0007669"/>
    <property type="project" value="TreeGrafter"/>
</dbReference>
<dbReference type="SUPFAM" id="SSF57701">
    <property type="entry name" value="Zn2/Cys6 DNA-binding domain"/>
    <property type="match status" value="1"/>
</dbReference>
<dbReference type="PANTHER" id="PTHR47540:SF1">
    <property type="entry name" value="ACTIVATOR OF STRESS GENES 1-RELATED"/>
    <property type="match status" value="1"/>
</dbReference>
<dbReference type="GO" id="GO:0045944">
    <property type="term" value="P:positive regulation of transcription by RNA polymerase II"/>
    <property type="evidence" value="ECO:0007669"/>
    <property type="project" value="TreeGrafter"/>
</dbReference>
<dbReference type="InterPro" id="IPR051711">
    <property type="entry name" value="Stress_Response_Reg"/>
</dbReference>
<dbReference type="PROSITE" id="PS50048">
    <property type="entry name" value="ZN2_CY6_FUNGAL_2"/>
    <property type="match status" value="1"/>
</dbReference>
<evidence type="ECO:0000313" key="10">
    <source>
        <dbReference type="EMBL" id="KAF2157030.1"/>
    </source>
</evidence>
<name>A0A9P4JCB0_9PEZI</name>
<comment type="caution">
    <text evidence="10">The sequence shown here is derived from an EMBL/GenBank/DDBJ whole genome shotgun (WGS) entry which is preliminary data.</text>
</comment>
<evidence type="ECO:0000256" key="1">
    <source>
        <dbReference type="ARBA" id="ARBA00004123"/>
    </source>
</evidence>
<evidence type="ECO:0000256" key="8">
    <source>
        <dbReference type="SAM" id="Phobius"/>
    </source>
</evidence>
<keyword evidence="8" id="KW-0812">Transmembrane</keyword>
<feature type="transmembrane region" description="Helical" evidence="8">
    <location>
        <begin position="543"/>
        <end position="562"/>
    </location>
</feature>
<organism evidence="10 11">
    <name type="scientific">Myriangium duriaei CBS 260.36</name>
    <dbReference type="NCBI Taxonomy" id="1168546"/>
    <lineage>
        <taxon>Eukaryota</taxon>
        <taxon>Fungi</taxon>
        <taxon>Dikarya</taxon>
        <taxon>Ascomycota</taxon>
        <taxon>Pezizomycotina</taxon>
        <taxon>Dothideomycetes</taxon>
        <taxon>Dothideomycetidae</taxon>
        <taxon>Myriangiales</taxon>
        <taxon>Myriangiaceae</taxon>
        <taxon>Myriangium</taxon>
    </lineage>
</organism>
<evidence type="ECO:0000256" key="3">
    <source>
        <dbReference type="ARBA" id="ARBA00023015"/>
    </source>
</evidence>
<dbReference type="CDD" id="cd12148">
    <property type="entry name" value="fungal_TF_MHR"/>
    <property type="match status" value="1"/>
</dbReference>
<feature type="compositionally biased region" description="Polar residues" evidence="7">
    <location>
        <begin position="1"/>
        <end position="12"/>
    </location>
</feature>
<reference evidence="10" key="1">
    <citation type="journal article" date="2020" name="Stud. Mycol.">
        <title>101 Dothideomycetes genomes: a test case for predicting lifestyles and emergence of pathogens.</title>
        <authorList>
            <person name="Haridas S."/>
            <person name="Albert R."/>
            <person name="Binder M."/>
            <person name="Bloem J."/>
            <person name="Labutti K."/>
            <person name="Salamov A."/>
            <person name="Andreopoulos B."/>
            <person name="Baker S."/>
            <person name="Barry K."/>
            <person name="Bills G."/>
            <person name="Bluhm B."/>
            <person name="Cannon C."/>
            <person name="Castanera R."/>
            <person name="Culley D."/>
            <person name="Daum C."/>
            <person name="Ezra D."/>
            <person name="Gonzalez J."/>
            <person name="Henrissat B."/>
            <person name="Kuo A."/>
            <person name="Liang C."/>
            <person name="Lipzen A."/>
            <person name="Lutzoni F."/>
            <person name="Magnuson J."/>
            <person name="Mondo S."/>
            <person name="Nolan M."/>
            <person name="Ohm R."/>
            <person name="Pangilinan J."/>
            <person name="Park H.-J."/>
            <person name="Ramirez L."/>
            <person name="Alfaro M."/>
            <person name="Sun H."/>
            <person name="Tritt A."/>
            <person name="Yoshinaga Y."/>
            <person name="Zwiers L.-H."/>
            <person name="Turgeon B."/>
            <person name="Goodwin S."/>
            <person name="Spatafora J."/>
            <person name="Crous P."/>
            <person name="Grigoriev I."/>
        </authorList>
    </citation>
    <scope>NUCLEOTIDE SEQUENCE</scope>
    <source>
        <strain evidence="10">CBS 260.36</strain>
    </source>
</reference>
<keyword evidence="11" id="KW-1185">Reference proteome</keyword>
<dbReference type="PROSITE" id="PS00463">
    <property type="entry name" value="ZN2_CY6_FUNGAL_1"/>
    <property type="match status" value="1"/>
</dbReference>
<dbReference type="InterPro" id="IPR036864">
    <property type="entry name" value="Zn2-C6_fun-type_DNA-bd_sf"/>
</dbReference>
<protein>
    <recommendedName>
        <fullName evidence="9">Zn(2)-C6 fungal-type domain-containing protein</fullName>
    </recommendedName>
</protein>
<evidence type="ECO:0000259" key="9">
    <source>
        <dbReference type="PROSITE" id="PS50048"/>
    </source>
</evidence>
<dbReference type="CDD" id="cd00067">
    <property type="entry name" value="GAL4"/>
    <property type="match status" value="1"/>
</dbReference>
<dbReference type="Proteomes" id="UP000799439">
    <property type="component" value="Unassembled WGS sequence"/>
</dbReference>
<accession>A0A9P4JCB0</accession>
<dbReference type="GO" id="GO:0008270">
    <property type="term" value="F:zinc ion binding"/>
    <property type="evidence" value="ECO:0007669"/>
    <property type="project" value="InterPro"/>
</dbReference>
<keyword evidence="8" id="KW-0472">Membrane</keyword>
<dbReference type="Gene3D" id="4.10.240.10">
    <property type="entry name" value="Zn(2)-C6 fungal-type DNA-binding domain"/>
    <property type="match status" value="1"/>
</dbReference>